<dbReference type="AlphaFoldDB" id="M3Y873"/>
<proteinExistence type="predicted"/>
<feature type="compositionally biased region" description="Low complexity" evidence="1">
    <location>
        <begin position="8"/>
        <end position="19"/>
    </location>
</feature>
<accession>M3Y873</accession>
<dbReference type="HOGENOM" id="CLU_1207229_0_0_1"/>
<feature type="region of interest" description="Disordered" evidence="1">
    <location>
        <begin position="1"/>
        <end position="87"/>
    </location>
</feature>
<dbReference type="InParanoid" id="M3Y873"/>
<protein>
    <submittedName>
        <fullName evidence="2">Uncharacterized protein</fullName>
    </submittedName>
</protein>
<dbReference type="EMBL" id="AEYP01069758">
    <property type="status" value="NOT_ANNOTATED_CDS"/>
    <property type="molecule type" value="Genomic_DNA"/>
</dbReference>
<reference evidence="2" key="1">
    <citation type="submission" date="2024-06" db="UniProtKB">
        <authorList>
            <consortium name="Ensembl"/>
        </authorList>
    </citation>
    <scope>IDENTIFICATION</scope>
</reference>
<dbReference type="Ensembl" id="ENSMPUT00000007651.1">
    <property type="protein sequence ID" value="ENSMPUP00000007530.1"/>
    <property type="gene ID" value="ENSMPUG00000007586.1"/>
</dbReference>
<name>M3Y873_MUSPF</name>
<evidence type="ECO:0000256" key="1">
    <source>
        <dbReference type="SAM" id="MobiDB-lite"/>
    </source>
</evidence>
<organism evidence="2">
    <name type="scientific">Mustela putorius furo</name>
    <name type="common">European domestic ferret</name>
    <name type="synonym">Mustela furo</name>
    <dbReference type="NCBI Taxonomy" id="9669"/>
    <lineage>
        <taxon>Eukaryota</taxon>
        <taxon>Metazoa</taxon>
        <taxon>Chordata</taxon>
        <taxon>Craniata</taxon>
        <taxon>Vertebrata</taxon>
        <taxon>Euteleostomi</taxon>
        <taxon>Mammalia</taxon>
        <taxon>Eutheria</taxon>
        <taxon>Laurasiatheria</taxon>
        <taxon>Carnivora</taxon>
        <taxon>Caniformia</taxon>
        <taxon>Musteloidea</taxon>
        <taxon>Mustelidae</taxon>
        <taxon>Mustelinae</taxon>
        <taxon>Mustela</taxon>
    </lineage>
</organism>
<evidence type="ECO:0000313" key="2">
    <source>
        <dbReference type="Ensembl" id="ENSMPUP00000007530.1"/>
    </source>
</evidence>
<feature type="compositionally biased region" description="Basic and acidic residues" evidence="1">
    <location>
        <begin position="36"/>
        <end position="50"/>
    </location>
</feature>
<sequence>GPRGLLPGRFGARARGSARPVSLRWGRGRGRGRGPAPERTREDLPGRCRSEAGPGTNRKGCRAANRGPWAAGPSRRPPRPTPHPGAQTLLVTSPGGVGSAGSWVRSLGLASCPLHGTVGVVTPRREGPTEVSSSPRCLGRGTHGFCSSQRLWLRGLGHFQPALQGLKRDPPKKPLEYGMETAMHSRSQVCCRAAISVPVKCLHPCCPISHPPEDDLSRSYYLNEGRYSAY</sequence>